<accession>I3SJQ2</accession>
<evidence type="ECO:0000259" key="1">
    <source>
        <dbReference type="PROSITE" id="PS50191"/>
    </source>
</evidence>
<dbReference type="PANTHER" id="PTHR46277">
    <property type="entry name" value="OS03G0850700 PROTEIN"/>
    <property type="match status" value="1"/>
</dbReference>
<evidence type="ECO:0000313" key="2">
    <source>
        <dbReference type="EMBL" id="AFK40494.1"/>
    </source>
</evidence>
<dbReference type="EMBL" id="BT140699">
    <property type="protein sequence ID" value="AFK40494.1"/>
    <property type="molecule type" value="mRNA"/>
</dbReference>
<dbReference type="CDD" id="cd00170">
    <property type="entry name" value="SEC14"/>
    <property type="match status" value="1"/>
</dbReference>
<dbReference type="InterPro" id="IPR036865">
    <property type="entry name" value="CRAL-TRIO_dom_sf"/>
</dbReference>
<dbReference type="SMART" id="SM00516">
    <property type="entry name" value="SEC14"/>
    <property type="match status" value="1"/>
</dbReference>
<dbReference type="Pfam" id="PF00650">
    <property type="entry name" value="CRAL_TRIO"/>
    <property type="match status" value="1"/>
</dbReference>
<reference evidence="2" key="1">
    <citation type="submission" date="2012-05" db="EMBL/GenBank/DDBJ databases">
        <authorList>
            <person name="Krishnakumar V."/>
            <person name="Cheung F."/>
            <person name="Xiao Y."/>
            <person name="Chan A."/>
            <person name="Moskal W.A."/>
            <person name="Town C.D."/>
        </authorList>
    </citation>
    <scope>NUCLEOTIDE SEQUENCE</scope>
</reference>
<dbReference type="Gene3D" id="3.40.525.10">
    <property type="entry name" value="CRAL-TRIO lipid binding domain"/>
    <property type="match status" value="1"/>
</dbReference>
<proteinExistence type="evidence at transcript level"/>
<protein>
    <recommendedName>
        <fullName evidence="1">CRAL-TRIO domain-containing protein</fullName>
    </recommendedName>
</protein>
<dbReference type="PANTHER" id="PTHR46277:SF19">
    <property type="entry name" value="RANDOM SLUG PROTEIN 5-LIKE"/>
    <property type="match status" value="1"/>
</dbReference>
<dbReference type="AlphaFoldDB" id="I3SJQ2"/>
<dbReference type="InterPro" id="IPR001251">
    <property type="entry name" value="CRAL-TRIO_dom"/>
</dbReference>
<name>I3SJQ2_LOTJA</name>
<feature type="domain" description="CRAL-TRIO" evidence="1">
    <location>
        <begin position="18"/>
        <end position="154"/>
    </location>
</feature>
<organism evidence="2">
    <name type="scientific">Lotus japonicus</name>
    <name type="common">Lotus corniculatus var. japonicus</name>
    <dbReference type="NCBI Taxonomy" id="34305"/>
    <lineage>
        <taxon>Eukaryota</taxon>
        <taxon>Viridiplantae</taxon>
        <taxon>Streptophyta</taxon>
        <taxon>Embryophyta</taxon>
        <taxon>Tracheophyta</taxon>
        <taxon>Spermatophyta</taxon>
        <taxon>Magnoliopsida</taxon>
        <taxon>eudicotyledons</taxon>
        <taxon>Gunneridae</taxon>
        <taxon>Pentapetalae</taxon>
        <taxon>rosids</taxon>
        <taxon>fabids</taxon>
        <taxon>Fabales</taxon>
        <taxon>Fabaceae</taxon>
        <taxon>Papilionoideae</taxon>
        <taxon>50 kb inversion clade</taxon>
        <taxon>NPAAA clade</taxon>
        <taxon>Hologalegina</taxon>
        <taxon>robinioid clade</taxon>
        <taxon>Loteae</taxon>
        <taxon>Lotus</taxon>
    </lineage>
</organism>
<sequence length="154" mass="18036">MWRKLQQRSFVPNGSISLSQIPNELAHDKAFTQGRDKQGRPIFVVFGRNHFQNKHGLDEFKRYVVYLLDKLCASMPPGQEKFLGIAELKGWGYSNSDVRGYISALSILQDYYPERLGKFFIVHAPYIFMKIWQIIYPFIDNKTKKKIVFVDNNK</sequence>
<dbReference type="PROSITE" id="PS50191">
    <property type="entry name" value="CRAL_TRIO"/>
    <property type="match status" value="1"/>
</dbReference>
<dbReference type="SUPFAM" id="SSF52087">
    <property type="entry name" value="CRAL/TRIO domain"/>
    <property type="match status" value="1"/>
</dbReference>